<feature type="domain" description="Glycosyltransferase 2-like" evidence="4">
    <location>
        <begin position="6"/>
        <end position="162"/>
    </location>
</feature>
<comment type="similarity">
    <text evidence="1">Belongs to the glycosyltransferase 2 family.</text>
</comment>
<gene>
    <name evidence="5" type="ORF">PWYN_08270</name>
</gene>
<dbReference type="AlphaFoldDB" id="A0A098MCQ5"/>
<dbReference type="eggNOG" id="COG0463">
    <property type="taxonomic scope" value="Bacteria"/>
</dbReference>
<reference evidence="5 6" key="1">
    <citation type="submission" date="2014-08" db="EMBL/GenBank/DDBJ databases">
        <authorList>
            <person name="den Bakker H.C."/>
        </authorList>
    </citation>
    <scope>NUCLEOTIDE SEQUENCE [LARGE SCALE GENOMIC DNA]</scope>
    <source>
        <strain evidence="5 6">DSM 18334</strain>
    </source>
</reference>
<dbReference type="InterPro" id="IPR029044">
    <property type="entry name" value="Nucleotide-diphossugar_trans"/>
</dbReference>
<evidence type="ECO:0000256" key="2">
    <source>
        <dbReference type="ARBA" id="ARBA00022676"/>
    </source>
</evidence>
<dbReference type="SUPFAM" id="SSF53448">
    <property type="entry name" value="Nucleotide-diphospho-sugar transferases"/>
    <property type="match status" value="1"/>
</dbReference>
<keyword evidence="6" id="KW-1185">Reference proteome</keyword>
<dbReference type="InterPro" id="IPR001173">
    <property type="entry name" value="Glyco_trans_2-like"/>
</dbReference>
<evidence type="ECO:0000313" key="5">
    <source>
        <dbReference type="EMBL" id="KGE19332.1"/>
    </source>
</evidence>
<dbReference type="CDD" id="cd00761">
    <property type="entry name" value="Glyco_tranf_GTA_type"/>
    <property type="match status" value="1"/>
</dbReference>
<keyword evidence="3 5" id="KW-0808">Transferase</keyword>
<dbReference type="PANTHER" id="PTHR22916:SF51">
    <property type="entry name" value="GLYCOSYLTRANSFERASE EPSH-RELATED"/>
    <property type="match status" value="1"/>
</dbReference>
<organism evidence="5 6">
    <name type="scientific">Paenibacillus wynnii</name>
    <dbReference type="NCBI Taxonomy" id="268407"/>
    <lineage>
        <taxon>Bacteria</taxon>
        <taxon>Bacillati</taxon>
        <taxon>Bacillota</taxon>
        <taxon>Bacilli</taxon>
        <taxon>Bacillales</taxon>
        <taxon>Paenibacillaceae</taxon>
        <taxon>Paenibacillus</taxon>
    </lineage>
</organism>
<accession>A0A098MCQ5</accession>
<dbReference type="GO" id="GO:0016757">
    <property type="term" value="F:glycosyltransferase activity"/>
    <property type="evidence" value="ECO:0007669"/>
    <property type="project" value="UniProtKB-KW"/>
</dbReference>
<evidence type="ECO:0000313" key="6">
    <source>
        <dbReference type="Proteomes" id="UP000029734"/>
    </source>
</evidence>
<dbReference type="PANTHER" id="PTHR22916">
    <property type="entry name" value="GLYCOSYLTRANSFERASE"/>
    <property type="match status" value="1"/>
</dbReference>
<evidence type="ECO:0000259" key="4">
    <source>
        <dbReference type="Pfam" id="PF00535"/>
    </source>
</evidence>
<dbReference type="Pfam" id="PF00535">
    <property type="entry name" value="Glycos_transf_2"/>
    <property type="match status" value="1"/>
</dbReference>
<dbReference type="EMBL" id="JQCR01000002">
    <property type="protein sequence ID" value="KGE19332.1"/>
    <property type="molecule type" value="Genomic_DNA"/>
</dbReference>
<keyword evidence="2" id="KW-0328">Glycosyltransferase</keyword>
<protein>
    <submittedName>
        <fullName evidence="5">Glycosyl transferase family 2</fullName>
    </submittedName>
</protein>
<reference evidence="5 6" key="2">
    <citation type="submission" date="2014-10" db="EMBL/GenBank/DDBJ databases">
        <title>Comparative genomics of the Paenibacillus odorifer group.</title>
        <authorList>
            <person name="Tsai Y.-C."/>
            <person name="Martin N."/>
            <person name="Korlach J."/>
            <person name="Wiedmann M."/>
        </authorList>
    </citation>
    <scope>NUCLEOTIDE SEQUENCE [LARGE SCALE GENOMIC DNA]</scope>
    <source>
        <strain evidence="5 6">DSM 18334</strain>
    </source>
</reference>
<sequence>MQYKVSVIIPVYNAEQYLIPCIDSLLSQSLHECQFVFVNDGSEDGSLGILKKYAAKDSRMVLVDQDNQGVSTARNTGMTAASGEYIGFVDADDTVEREMFKTLYLAAVQDHCDVVISNFESELGLHTVITRYPFPVEAVLQEEDIKRDILPYFIKNDNCNTACSKLYKRQTLIEHGIVFPERVALGEDGMFNMNFFCVAERAKYMDYTGYHYRETPGSATRNIVKQDYFKRALEVYQSVLPDAYVVKLENADIGRLKSIRLIHSALAILHIYMEPTREVDFRTRYAYIRSVVNNEQIQASLPLYYEAEFSSLGRYHKWIIGMMRRRQVGGIYLAILYSRIRNQSQGRKAM</sequence>
<name>A0A098MCQ5_9BACL</name>
<comment type="caution">
    <text evidence="5">The sequence shown here is derived from an EMBL/GenBank/DDBJ whole genome shotgun (WGS) entry which is preliminary data.</text>
</comment>
<evidence type="ECO:0000256" key="1">
    <source>
        <dbReference type="ARBA" id="ARBA00006739"/>
    </source>
</evidence>
<proteinExistence type="inferred from homology"/>
<dbReference type="Proteomes" id="UP000029734">
    <property type="component" value="Unassembled WGS sequence"/>
</dbReference>
<dbReference type="Gene3D" id="3.90.550.10">
    <property type="entry name" value="Spore Coat Polysaccharide Biosynthesis Protein SpsA, Chain A"/>
    <property type="match status" value="1"/>
</dbReference>
<dbReference type="STRING" id="268407.PWYN_08270"/>
<dbReference type="OrthoDB" id="396512at2"/>
<evidence type="ECO:0000256" key="3">
    <source>
        <dbReference type="ARBA" id="ARBA00022679"/>
    </source>
</evidence>
<dbReference type="RefSeq" id="WP_036650192.1">
    <property type="nucleotide sequence ID" value="NZ_JQCR01000002.1"/>
</dbReference>